<comment type="caution">
    <text evidence="1">The sequence shown here is derived from an EMBL/GenBank/DDBJ whole genome shotgun (WGS) entry which is preliminary data.</text>
</comment>
<reference evidence="1" key="1">
    <citation type="journal article" date="2019" name="Sci. Rep.">
        <title>Draft genome of Tanacetum cinerariifolium, the natural source of mosquito coil.</title>
        <authorList>
            <person name="Yamashiro T."/>
            <person name="Shiraishi A."/>
            <person name="Satake H."/>
            <person name="Nakayama K."/>
        </authorList>
    </citation>
    <scope>NUCLEOTIDE SEQUENCE</scope>
</reference>
<organism evidence="1">
    <name type="scientific">Tanacetum cinerariifolium</name>
    <name type="common">Dalmatian daisy</name>
    <name type="synonym">Chrysanthemum cinerariifolium</name>
    <dbReference type="NCBI Taxonomy" id="118510"/>
    <lineage>
        <taxon>Eukaryota</taxon>
        <taxon>Viridiplantae</taxon>
        <taxon>Streptophyta</taxon>
        <taxon>Embryophyta</taxon>
        <taxon>Tracheophyta</taxon>
        <taxon>Spermatophyta</taxon>
        <taxon>Magnoliopsida</taxon>
        <taxon>eudicotyledons</taxon>
        <taxon>Gunneridae</taxon>
        <taxon>Pentapetalae</taxon>
        <taxon>asterids</taxon>
        <taxon>campanulids</taxon>
        <taxon>Asterales</taxon>
        <taxon>Asteraceae</taxon>
        <taxon>Asteroideae</taxon>
        <taxon>Anthemideae</taxon>
        <taxon>Anthemidinae</taxon>
        <taxon>Tanacetum</taxon>
    </lineage>
</organism>
<gene>
    <name evidence="1" type="ORF">Tci_917885</name>
</gene>
<dbReference type="EMBL" id="BKCJ011660748">
    <property type="protein sequence ID" value="GFD45916.1"/>
    <property type="molecule type" value="Genomic_DNA"/>
</dbReference>
<dbReference type="AlphaFoldDB" id="A0A699WJM5"/>
<sequence>ENLKLTVKEQMILEEPASSTGTLSSLQHLAKDLSFGDLFFNDKMSEADNEKTTT</sequence>
<protein>
    <submittedName>
        <fullName evidence="1">Uncharacterized protein</fullName>
    </submittedName>
</protein>
<name>A0A699WJM5_TANCI</name>
<feature type="non-terminal residue" evidence="1">
    <location>
        <position position="1"/>
    </location>
</feature>
<accession>A0A699WJM5</accession>
<evidence type="ECO:0000313" key="1">
    <source>
        <dbReference type="EMBL" id="GFD45916.1"/>
    </source>
</evidence>
<proteinExistence type="predicted"/>